<evidence type="ECO:0000313" key="3">
    <source>
        <dbReference type="Proteomes" id="UP000095284"/>
    </source>
</evidence>
<dbReference type="Proteomes" id="UP000582659">
    <property type="component" value="Unassembled WGS sequence"/>
</dbReference>
<dbReference type="AlphaFoldDB" id="A0A1I7RK74"/>
<evidence type="ECO:0000313" key="5">
    <source>
        <dbReference type="WBParaSite" id="BXY_0110700.1"/>
    </source>
</evidence>
<protein>
    <submittedName>
        <fullName evidence="2">(pine wood nematode) hypothetical protein</fullName>
    </submittedName>
</protein>
<feature type="chain" id="PRO_5036021822" evidence="1">
    <location>
        <begin position="23"/>
        <end position="103"/>
    </location>
</feature>
<sequence>MTSRFCILLLFLLSFFVPSTIALKLSHHEQKAPDEDLVHVCGLSCDLLCSLKCLYKIFWNSNIYGKCVRHNDCGCFCLEIDPEMVKKINAYNKANGLANSIFV</sequence>
<organism evidence="3 5">
    <name type="scientific">Bursaphelenchus xylophilus</name>
    <name type="common">Pinewood nematode worm</name>
    <name type="synonym">Aphelenchoides xylophilus</name>
    <dbReference type="NCBI Taxonomy" id="6326"/>
    <lineage>
        <taxon>Eukaryota</taxon>
        <taxon>Metazoa</taxon>
        <taxon>Ecdysozoa</taxon>
        <taxon>Nematoda</taxon>
        <taxon>Chromadorea</taxon>
        <taxon>Rhabditida</taxon>
        <taxon>Tylenchina</taxon>
        <taxon>Tylenchomorpha</taxon>
        <taxon>Aphelenchoidea</taxon>
        <taxon>Aphelenchoididae</taxon>
        <taxon>Bursaphelenchus</taxon>
    </lineage>
</organism>
<keyword evidence="1" id="KW-0732">Signal</keyword>
<feature type="signal peptide" evidence="1">
    <location>
        <begin position="1"/>
        <end position="22"/>
    </location>
</feature>
<name>A0A1I7RK74_BURXY</name>
<evidence type="ECO:0000256" key="1">
    <source>
        <dbReference type="SAM" id="SignalP"/>
    </source>
</evidence>
<dbReference type="WBParaSite" id="BXY_0110700.1">
    <property type="protein sequence ID" value="BXY_0110700.1"/>
    <property type="gene ID" value="BXY_0110700"/>
</dbReference>
<dbReference type="EMBL" id="CAJFCV020000006">
    <property type="protein sequence ID" value="CAG9131451.1"/>
    <property type="molecule type" value="Genomic_DNA"/>
</dbReference>
<dbReference type="Proteomes" id="UP000095284">
    <property type="component" value="Unplaced"/>
</dbReference>
<keyword evidence="4" id="KW-1185">Reference proteome</keyword>
<evidence type="ECO:0000313" key="2">
    <source>
        <dbReference type="EMBL" id="CAD5235213.1"/>
    </source>
</evidence>
<evidence type="ECO:0000313" key="4">
    <source>
        <dbReference type="Proteomes" id="UP000659654"/>
    </source>
</evidence>
<reference evidence="5" key="1">
    <citation type="submission" date="2016-11" db="UniProtKB">
        <authorList>
            <consortium name="WormBaseParasite"/>
        </authorList>
    </citation>
    <scope>IDENTIFICATION</scope>
</reference>
<dbReference type="EMBL" id="CAJFDI010000006">
    <property type="protein sequence ID" value="CAD5235213.1"/>
    <property type="molecule type" value="Genomic_DNA"/>
</dbReference>
<dbReference type="Proteomes" id="UP000659654">
    <property type="component" value="Unassembled WGS sequence"/>
</dbReference>
<reference evidence="2" key="2">
    <citation type="submission" date="2020-09" db="EMBL/GenBank/DDBJ databases">
        <authorList>
            <person name="Kikuchi T."/>
        </authorList>
    </citation>
    <scope>NUCLEOTIDE SEQUENCE</scope>
    <source>
        <strain evidence="2">Ka4C1</strain>
    </source>
</reference>
<proteinExistence type="predicted"/>
<gene>
    <name evidence="2" type="ORF">BXYJ_LOCUS15304</name>
</gene>
<accession>A0A1I7RK74</accession>